<sequence length="675" mass="77076">MEGRRSSTLPGGSRRGQLGGYLPIEDYGMIGNMHTCALVGIDGSIDYMCWPDFDSPSVFCRLLDKSKGGHFFISPPPDVNCTTKQQYLPSSCILQTRSIHEDGVVDVVDFFPRPKSTQVTTKGVKLNAYREATKVQDELKKWLVRRVECIRGSMSLDIELFPSFNYGRDEHETTLYQAHHSVIDTTSKVATFRSKEVQLQLDVAVDKGENETSCPSITFRKEKREGIHGEGLVAQICIEEGQAISFVLRNDLQQHVTEHITTEVLDAQQHATQSFWYNFIGQSKYKGRWREVVSRSLMILKMMTYEPTGAIVAAPTFSIPEAIGGVRNWDYRYCWIRDSSFTIYILLRLGFKAEADAYMEFIMERFVHSRGPDGGLPIMFTIRGETDIPEMTLDHLEGYRGSSPVRIGNGAAFHQQFDIYGELMDAIYLYNKYGKPVPWDVWKAVREILDYVLTILDDPDMSIWEVRNNKQHFTYSQVMLWVALDRGLRLAEKRCFPCPNRNKWMEARDRVYERIMENGYNEEMKCFVQSFENRTMLDSSILIAPLVFFISPCDPRFLNTLDRILLPPEKGGLTSTGLVYRYDTELSNDGVGGEEGAFSMCTFWLVEAMTRAAVYEPKYLVRAVNLFENMLGFSNHLCMFSEEIARSGEQLGNTPQAFSHLALISAAFNLDRVAR</sequence>
<feature type="domain" description="Trehalase-like N-terminal" evidence="2">
    <location>
        <begin position="22"/>
        <end position="120"/>
    </location>
</feature>
<dbReference type="OrthoDB" id="406733at2759"/>
<dbReference type="InterPro" id="IPR011613">
    <property type="entry name" value="GH15-like"/>
</dbReference>
<dbReference type="AlphaFoldDB" id="A0A1B8B3A2"/>
<dbReference type="OMA" id="VEWMCVP"/>
<feature type="domain" description="GH15-like" evidence="1">
    <location>
        <begin position="290"/>
        <end position="667"/>
    </location>
</feature>
<dbReference type="InterPro" id="IPR012341">
    <property type="entry name" value="6hp_glycosidase-like_sf"/>
</dbReference>
<dbReference type="Pfam" id="PF19291">
    <property type="entry name" value="TREH_N"/>
    <property type="match status" value="1"/>
</dbReference>
<dbReference type="PANTHER" id="PTHR31616:SF0">
    <property type="entry name" value="GLUCAN 1,4-ALPHA-GLUCOSIDASE"/>
    <property type="match status" value="1"/>
</dbReference>
<name>A0A1B8B3A2_FUSPO</name>
<dbReference type="GO" id="GO:0005975">
    <property type="term" value="P:carbohydrate metabolic process"/>
    <property type="evidence" value="ECO:0007669"/>
    <property type="project" value="InterPro"/>
</dbReference>
<accession>A0A1B8B3A2</accession>
<keyword evidence="4" id="KW-1185">Reference proteome</keyword>
<dbReference type="Proteomes" id="UP000091967">
    <property type="component" value="Unassembled WGS sequence"/>
</dbReference>
<evidence type="ECO:0000313" key="4">
    <source>
        <dbReference type="Proteomes" id="UP000091967"/>
    </source>
</evidence>
<dbReference type="PANTHER" id="PTHR31616">
    <property type="entry name" value="TREHALASE"/>
    <property type="match status" value="1"/>
</dbReference>
<dbReference type="SUPFAM" id="SSF48208">
    <property type="entry name" value="Six-hairpin glycosidases"/>
    <property type="match status" value="1"/>
</dbReference>
<reference evidence="3 4" key="1">
    <citation type="submission" date="2016-06" db="EMBL/GenBank/DDBJ databases">
        <title>Living apart together: crosstalk between the core and supernumerary genomes in a fungal plant pathogen.</title>
        <authorList>
            <person name="Vanheule A."/>
            <person name="Audenaert K."/>
            <person name="Warris S."/>
            <person name="Van De Geest H."/>
            <person name="Schijlen E."/>
            <person name="Hofte M."/>
            <person name="De Saeger S."/>
            <person name="Haesaert G."/>
            <person name="Waalwijk C."/>
            <person name="Van Der Lee T."/>
        </authorList>
    </citation>
    <scope>NUCLEOTIDE SEQUENCE [LARGE SCALE GENOMIC DNA]</scope>
    <source>
        <strain evidence="3 4">2516</strain>
    </source>
</reference>
<evidence type="ECO:0000259" key="2">
    <source>
        <dbReference type="Pfam" id="PF19291"/>
    </source>
</evidence>
<dbReference type="EMBL" id="LYXU01000001">
    <property type="protein sequence ID" value="OBS27202.1"/>
    <property type="molecule type" value="Genomic_DNA"/>
</dbReference>
<dbReference type="InterPro" id="IPR008928">
    <property type="entry name" value="6-hairpin_glycosidase_sf"/>
</dbReference>
<dbReference type="Pfam" id="PF00723">
    <property type="entry name" value="Glyco_hydro_15"/>
    <property type="match status" value="1"/>
</dbReference>
<gene>
    <name evidence="3" type="ORF">FPOA_01143</name>
</gene>
<dbReference type="Gene3D" id="1.50.10.10">
    <property type="match status" value="1"/>
</dbReference>
<evidence type="ECO:0000313" key="3">
    <source>
        <dbReference type="EMBL" id="OBS27202.1"/>
    </source>
</evidence>
<evidence type="ECO:0000259" key="1">
    <source>
        <dbReference type="Pfam" id="PF00723"/>
    </source>
</evidence>
<dbReference type="InterPro" id="IPR045582">
    <property type="entry name" value="Trehalase-like_N"/>
</dbReference>
<proteinExistence type="predicted"/>
<dbReference type="GO" id="GO:0004553">
    <property type="term" value="F:hydrolase activity, hydrolyzing O-glycosyl compounds"/>
    <property type="evidence" value="ECO:0007669"/>
    <property type="project" value="UniProtKB-ARBA"/>
</dbReference>
<protein>
    <submittedName>
        <fullName evidence="3">Uncharacterized protein</fullName>
    </submittedName>
</protein>
<comment type="caution">
    <text evidence="3">The sequence shown here is derived from an EMBL/GenBank/DDBJ whole genome shotgun (WGS) entry which is preliminary data.</text>
</comment>
<organism evidence="3 4">
    <name type="scientific">Fusarium poae</name>
    <dbReference type="NCBI Taxonomy" id="36050"/>
    <lineage>
        <taxon>Eukaryota</taxon>
        <taxon>Fungi</taxon>
        <taxon>Dikarya</taxon>
        <taxon>Ascomycota</taxon>
        <taxon>Pezizomycotina</taxon>
        <taxon>Sordariomycetes</taxon>
        <taxon>Hypocreomycetidae</taxon>
        <taxon>Hypocreales</taxon>
        <taxon>Nectriaceae</taxon>
        <taxon>Fusarium</taxon>
    </lineage>
</organism>